<gene>
    <name evidence="1" type="ORF">H9798_02380</name>
</gene>
<evidence type="ECO:0000313" key="2">
    <source>
        <dbReference type="Proteomes" id="UP000824223"/>
    </source>
</evidence>
<dbReference type="InterPro" id="IPR010985">
    <property type="entry name" value="Ribbon_hlx_hlx"/>
</dbReference>
<organism evidence="1 2">
    <name type="scientific">Candidatus Mediterraneibacter pullicola</name>
    <dbReference type="NCBI Taxonomy" id="2838682"/>
    <lineage>
        <taxon>Bacteria</taxon>
        <taxon>Bacillati</taxon>
        <taxon>Bacillota</taxon>
        <taxon>Clostridia</taxon>
        <taxon>Lachnospirales</taxon>
        <taxon>Lachnospiraceae</taxon>
        <taxon>Mediterraneibacter</taxon>
    </lineage>
</organism>
<name>A0A9D2KIG2_9FIRM</name>
<proteinExistence type="predicted"/>
<dbReference type="SUPFAM" id="SSF47598">
    <property type="entry name" value="Ribbon-helix-helix"/>
    <property type="match status" value="1"/>
</dbReference>
<sequence length="64" mass="7515">MDAKRKLEAQYKRQNEYNSKNYERVSLMLPFGEREKVRSAASAENMSLNAYIIEAIREKMGNIE</sequence>
<dbReference type="Gene3D" id="1.10.1220.10">
    <property type="entry name" value="Met repressor-like"/>
    <property type="match status" value="1"/>
</dbReference>
<protein>
    <submittedName>
        <fullName evidence="1">Antitoxin</fullName>
    </submittedName>
</protein>
<dbReference type="InterPro" id="IPR013321">
    <property type="entry name" value="Arc_rbn_hlx_hlx"/>
</dbReference>
<dbReference type="Proteomes" id="UP000824223">
    <property type="component" value="Unassembled WGS sequence"/>
</dbReference>
<evidence type="ECO:0000313" key="1">
    <source>
        <dbReference type="EMBL" id="HJA05985.1"/>
    </source>
</evidence>
<dbReference type="EMBL" id="DXAK01000012">
    <property type="protein sequence ID" value="HJA05985.1"/>
    <property type="molecule type" value="Genomic_DNA"/>
</dbReference>
<reference evidence="1" key="1">
    <citation type="journal article" date="2021" name="PeerJ">
        <title>Extensive microbial diversity within the chicken gut microbiome revealed by metagenomics and culture.</title>
        <authorList>
            <person name="Gilroy R."/>
            <person name="Ravi A."/>
            <person name="Getino M."/>
            <person name="Pursley I."/>
            <person name="Horton D.L."/>
            <person name="Alikhan N.F."/>
            <person name="Baker D."/>
            <person name="Gharbi K."/>
            <person name="Hall N."/>
            <person name="Watson M."/>
            <person name="Adriaenssens E.M."/>
            <person name="Foster-Nyarko E."/>
            <person name="Jarju S."/>
            <person name="Secka A."/>
            <person name="Antonio M."/>
            <person name="Oren A."/>
            <person name="Chaudhuri R.R."/>
            <person name="La Ragione R."/>
            <person name="Hildebrand F."/>
            <person name="Pallen M.J."/>
        </authorList>
    </citation>
    <scope>NUCLEOTIDE SEQUENCE</scope>
    <source>
        <strain evidence="1">ChiSjej2B20-11307</strain>
    </source>
</reference>
<accession>A0A9D2KIG2</accession>
<dbReference type="GO" id="GO:0006355">
    <property type="term" value="P:regulation of DNA-templated transcription"/>
    <property type="evidence" value="ECO:0007669"/>
    <property type="project" value="InterPro"/>
</dbReference>
<dbReference type="AlphaFoldDB" id="A0A9D2KIG2"/>
<reference evidence="1" key="2">
    <citation type="submission" date="2021-04" db="EMBL/GenBank/DDBJ databases">
        <authorList>
            <person name="Gilroy R."/>
        </authorList>
    </citation>
    <scope>NUCLEOTIDE SEQUENCE</scope>
    <source>
        <strain evidence="1">ChiSjej2B20-11307</strain>
    </source>
</reference>
<comment type="caution">
    <text evidence="1">The sequence shown here is derived from an EMBL/GenBank/DDBJ whole genome shotgun (WGS) entry which is preliminary data.</text>
</comment>